<organism evidence="2 3">
    <name type="scientific">Psychromonas arctica</name>
    <dbReference type="NCBI Taxonomy" id="168275"/>
    <lineage>
        <taxon>Bacteria</taxon>
        <taxon>Pseudomonadati</taxon>
        <taxon>Pseudomonadota</taxon>
        <taxon>Gammaproteobacteria</taxon>
        <taxon>Alteromonadales</taxon>
        <taxon>Psychromonadaceae</taxon>
        <taxon>Psychromonas</taxon>
    </lineage>
</organism>
<evidence type="ECO:0000313" key="3">
    <source>
        <dbReference type="Proteomes" id="UP001366060"/>
    </source>
</evidence>
<accession>A0ABU9H9U4</accession>
<proteinExistence type="predicted"/>
<name>A0ABU9H9U4_9GAMM</name>
<dbReference type="SUPFAM" id="SSF51197">
    <property type="entry name" value="Clavaminate synthase-like"/>
    <property type="match status" value="1"/>
</dbReference>
<dbReference type="EMBL" id="JBAKBA010000010">
    <property type="protein sequence ID" value="MEL0658665.1"/>
    <property type="molecule type" value="Genomic_DNA"/>
</dbReference>
<comment type="caution">
    <text evidence="2">The sequence shown here is derived from an EMBL/GenBank/DDBJ whole genome shotgun (WGS) entry which is preliminary data.</text>
</comment>
<evidence type="ECO:0000313" key="2">
    <source>
        <dbReference type="EMBL" id="MEL0658665.1"/>
    </source>
</evidence>
<reference evidence="2 3" key="1">
    <citation type="submission" date="2024-02" db="EMBL/GenBank/DDBJ databases">
        <title>Bacteria isolated from the canopy kelp, Nereocystis luetkeana.</title>
        <authorList>
            <person name="Pfister C.A."/>
            <person name="Younker I.T."/>
            <person name="Light S.H."/>
        </authorList>
    </citation>
    <scope>NUCLEOTIDE SEQUENCE [LARGE SCALE GENOMIC DNA]</scope>
    <source>
        <strain evidence="2 3">TI.2.07</strain>
    </source>
</reference>
<evidence type="ECO:0000256" key="1">
    <source>
        <dbReference type="ARBA" id="ARBA00023002"/>
    </source>
</evidence>
<dbReference type="RefSeq" id="WP_341627307.1">
    <property type="nucleotide sequence ID" value="NZ_JBAKBA010000010.1"/>
</dbReference>
<gene>
    <name evidence="2" type="ORF">V6255_05865</name>
</gene>
<dbReference type="Proteomes" id="UP001366060">
    <property type="component" value="Unassembled WGS sequence"/>
</dbReference>
<sequence length="138" mass="15641">MTDGGILFRGDDIPGEASFREFARSFNFPLLNYEFGSTPRTELSNGVYTTTEYPAHQIIPLNNKQAYTTNWPMKIGFIVLLLQRQRGNSDREGSLTYSQLIKRTTHVAQSLVGQDVSSDSAIAVYQQRTVDLLVFQDW</sequence>
<dbReference type="SUPFAM" id="SSF56801">
    <property type="entry name" value="Acetyl-CoA synthetase-like"/>
    <property type="match status" value="1"/>
</dbReference>
<keyword evidence="3" id="KW-1185">Reference proteome</keyword>
<dbReference type="InterPro" id="IPR042098">
    <property type="entry name" value="TauD-like_sf"/>
</dbReference>
<protein>
    <submittedName>
        <fullName evidence="2">Uncharacterized protein</fullName>
    </submittedName>
</protein>
<dbReference type="Gene3D" id="3.60.130.10">
    <property type="entry name" value="Clavaminate synthase-like"/>
    <property type="match status" value="1"/>
</dbReference>
<keyword evidence="1" id="KW-0560">Oxidoreductase</keyword>